<dbReference type="OrthoDB" id="190848at2"/>
<dbReference type="EMBL" id="VJZL01000003">
    <property type="protein sequence ID" value="TRX12486.1"/>
    <property type="molecule type" value="Genomic_DNA"/>
</dbReference>
<gene>
    <name evidence="2" type="ORF">FNW11_02805</name>
    <name evidence="1" type="ORF">FNW12_08315</name>
</gene>
<dbReference type="Proteomes" id="UP000318528">
    <property type="component" value="Unassembled WGS sequence"/>
</dbReference>
<dbReference type="RefSeq" id="WP_143387118.1">
    <property type="nucleotide sequence ID" value="NZ_VJZL01000003.1"/>
</dbReference>
<proteinExistence type="predicted"/>
<organism evidence="2 4">
    <name type="scientific">Flavobacterium gawalongense</name>
    <dbReference type="NCBI Taxonomy" id="2594432"/>
    <lineage>
        <taxon>Bacteria</taxon>
        <taxon>Pseudomonadati</taxon>
        <taxon>Bacteroidota</taxon>
        <taxon>Flavobacteriia</taxon>
        <taxon>Flavobacteriales</taxon>
        <taxon>Flavobacteriaceae</taxon>
        <taxon>Flavobacterium</taxon>
    </lineage>
</organism>
<dbReference type="AlphaFoldDB" id="A0A553BWB6"/>
<dbReference type="Proteomes" id="UP000318669">
    <property type="component" value="Unassembled WGS sequence"/>
</dbReference>
<keyword evidence="3" id="KW-1185">Reference proteome</keyword>
<reference evidence="3 4" key="1">
    <citation type="submission" date="2019-07" db="EMBL/GenBank/DDBJ databases">
        <title>Novel species of Flavobacterium.</title>
        <authorList>
            <person name="Liu Q."/>
            <person name="Xin Y.-H."/>
        </authorList>
    </citation>
    <scope>NUCLEOTIDE SEQUENCE [LARGE SCALE GENOMIC DNA]</scope>
    <source>
        <strain evidence="1 3">GSP39</strain>
        <strain evidence="2 4">GSR22</strain>
    </source>
</reference>
<dbReference type="InterPro" id="IPR021352">
    <property type="entry name" value="DUF2971"/>
</dbReference>
<dbReference type="Pfam" id="PF11185">
    <property type="entry name" value="DUF2971"/>
    <property type="match status" value="1"/>
</dbReference>
<evidence type="ECO:0000313" key="4">
    <source>
        <dbReference type="Proteomes" id="UP000318669"/>
    </source>
</evidence>
<name>A0A553BWB6_9FLAO</name>
<protein>
    <submittedName>
        <fullName evidence="2">DUF2971 domain-containing protein</fullName>
    </submittedName>
</protein>
<accession>A0A553BWB6</accession>
<comment type="caution">
    <text evidence="2">The sequence shown here is derived from an EMBL/GenBank/DDBJ whole genome shotgun (WGS) entry which is preliminary data.</text>
</comment>
<evidence type="ECO:0000313" key="2">
    <source>
        <dbReference type="EMBL" id="TRX12486.1"/>
    </source>
</evidence>
<evidence type="ECO:0000313" key="1">
    <source>
        <dbReference type="EMBL" id="TRX06585.1"/>
    </source>
</evidence>
<dbReference type="EMBL" id="VJZN01000011">
    <property type="protein sequence ID" value="TRX06585.1"/>
    <property type="molecule type" value="Genomic_DNA"/>
</dbReference>
<sequence length="348" mass="41270">MAKIELGDWQYIEETPFKWNNGIRIEFKENIPEYLYKYYPSNENSFNAISNNNFFCSHPFHFNDLTDSTPLSYNFKDLCLEDFKNYYEDLVDENQLLLMYEEDKLNLFRSYCNHYYSELNSMLGFISLTKNKMNNLMWGHYSSDSGFKVKFNTPKLVESINKNNEQNCLFFPINYIENKLHIDTSEYGNRLPLLVDISTKVNDWKYENEWRFIITKSAMSVPESLVSLKEDYKGENNRFASYDADSIEEIVLGFNFFNGKNFSNKVLKTSDEYRIDAKSQDVTSLLKFICNNKNIIIRQAGLKIDSEENILIPNTNSLRRSLERIEIKHISHFTFSVFRVNRNEIEEF</sequence>
<evidence type="ECO:0000313" key="3">
    <source>
        <dbReference type="Proteomes" id="UP000318528"/>
    </source>
</evidence>